<name>A0ABT3Q7M8_9PROT</name>
<comment type="caution">
    <text evidence="6">The sequence shown here is derived from an EMBL/GenBank/DDBJ whole genome shotgun (WGS) entry which is preliminary data.</text>
</comment>
<keyword evidence="7" id="KW-1185">Reference proteome</keyword>
<evidence type="ECO:0000256" key="2">
    <source>
        <dbReference type="ARBA" id="ARBA00022692"/>
    </source>
</evidence>
<evidence type="ECO:0000256" key="5">
    <source>
        <dbReference type="HAMAP-Rule" id="MF_01361"/>
    </source>
</evidence>
<gene>
    <name evidence="6" type="ORF">OQ252_07815</name>
</gene>
<keyword evidence="4 5" id="KW-0472">Membrane</keyword>
<reference evidence="6 7" key="1">
    <citation type="submission" date="2022-11" db="EMBL/GenBank/DDBJ databases">
        <title>Genome sequencing of Acetobacter type strain.</title>
        <authorList>
            <person name="Heo J."/>
            <person name="Lee D."/>
            <person name="Han B.-H."/>
            <person name="Hong S.-B."/>
            <person name="Kwon S.-W."/>
        </authorList>
    </citation>
    <scope>NUCLEOTIDE SEQUENCE [LARGE SCALE GENOMIC DNA]</scope>
    <source>
        <strain evidence="6 7">KACC 21251</strain>
    </source>
</reference>
<organism evidence="6 7">
    <name type="scientific">Acetobacter farinalis</name>
    <dbReference type="NCBI Taxonomy" id="1260984"/>
    <lineage>
        <taxon>Bacteria</taxon>
        <taxon>Pseudomonadati</taxon>
        <taxon>Pseudomonadota</taxon>
        <taxon>Alphaproteobacteria</taxon>
        <taxon>Acetobacterales</taxon>
        <taxon>Acetobacteraceae</taxon>
        <taxon>Acetobacter</taxon>
    </lineage>
</organism>
<dbReference type="PIRSF" id="PIRSF036466">
    <property type="entry name" value="UCP036466"/>
    <property type="match status" value="1"/>
</dbReference>
<feature type="transmembrane region" description="Helical" evidence="5">
    <location>
        <begin position="29"/>
        <end position="49"/>
    </location>
</feature>
<dbReference type="InterPro" id="IPR009760">
    <property type="entry name" value="DUF1328"/>
</dbReference>
<protein>
    <recommendedName>
        <fullName evidence="5">UPF0391 membrane protein OQ252_07815</fullName>
    </recommendedName>
</protein>
<keyword evidence="1 5" id="KW-1003">Cell membrane</keyword>
<dbReference type="EMBL" id="JAPIUX010000006">
    <property type="protein sequence ID" value="MCX2561298.1"/>
    <property type="molecule type" value="Genomic_DNA"/>
</dbReference>
<comment type="similarity">
    <text evidence="5">Belongs to the UPF0391 family.</text>
</comment>
<keyword evidence="2 5" id="KW-0812">Transmembrane</keyword>
<accession>A0ABT3Q7M8</accession>
<evidence type="ECO:0000256" key="4">
    <source>
        <dbReference type="ARBA" id="ARBA00023136"/>
    </source>
</evidence>
<evidence type="ECO:0000256" key="1">
    <source>
        <dbReference type="ARBA" id="ARBA00022475"/>
    </source>
</evidence>
<sequence length="53" mass="5749">MLRWFLAFLILAMLASLFGFGGAASGFASIAKVLLFIFVVLLVASFFFGRSRG</sequence>
<dbReference type="Pfam" id="PF07043">
    <property type="entry name" value="DUF1328"/>
    <property type="match status" value="1"/>
</dbReference>
<dbReference type="Proteomes" id="UP001526446">
    <property type="component" value="Unassembled WGS sequence"/>
</dbReference>
<evidence type="ECO:0000313" key="7">
    <source>
        <dbReference type="Proteomes" id="UP001526446"/>
    </source>
</evidence>
<proteinExistence type="inferred from homology"/>
<evidence type="ECO:0000256" key="3">
    <source>
        <dbReference type="ARBA" id="ARBA00022989"/>
    </source>
</evidence>
<dbReference type="HAMAP" id="MF_01361">
    <property type="entry name" value="UPF0391"/>
    <property type="match status" value="1"/>
</dbReference>
<comment type="subcellular location">
    <subcellularLocation>
        <location evidence="5">Cell membrane</location>
        <topology evidence="5">Single-pass membrane protein</topology>
    </subcellularLocation>
</comment>
<evidence type="ECO:0000313" key="6">
    <source>
        <dbReference type="EMBL" id="MCX2561298.1"/>
    </source>
</evidence>
<keyword evidence="3 5" id="KW-1133">Transmembrane helix</keyword>